<evidence type="ECO:0000256" key="3">
    <source>
        <dbReference type="ARBA" id="ARBA00022679"/>
    </source>
</evidence>
<dbReference type="InterPro" id="IPR001206">
    <property type="entry name" value="Diacylglycerol_kinase_cat_dom"/>
</dbReference>
<dbReference type="AlphaFoldDB" id="A0A1Y0HV13"/>
<keyword evidence="4" id="KW-0547">Nucleotide-binding</keyword>
<evidence type="ECO:0000256" key="6">
    <source>
        <dbReference type="ARBA" id="ARBA00022840"/>
    </source>
</evidence>
<dbReference type="OrthoDB" id="3171056at2"/>
<comment type="cofactor">
    <cofactor evidence="1">
        <name>Mg(2+)</name>
        <dbReference type="ChEBI" id="CHEBI:18420"/>
    </cofactor>
</comment>
<evidence type="ECO:0000256" key="2">
    <source>
        <dbReference type="ARBA" id="ARBA00005983"/>
    </source>
</evidence>
<keyword evidence="7" id="KW-0594">Phospholipid biosynthesis</keyword>
<gene>
    <name evidence="10" type="ORF">CBR64_10420</name>
</gene>
<dbReference type="Gene3D" id="3.40.50.10330">
    <property type="entry name" value="Probable inorganic polyphosphate/atp-NAD kinase, domain 1"/>
    <property type="match status" value="1"/>
</dbReference>
<dbReference type="EMBL" id="CP021383">
    <property type="protein sequence ID" value="ARU51840.1"/>
    <property type="molecule type" value="Genomic_DNA"/>
</dbReference>
<evidence type="ECO:0000256" key="8">
    <source>
        <dbReference type="ARBA" id="ARBA00023264"/>
    </source>
</evidence>
<sequence>MSWTLWLAIAALAVAVVALVVALGLRAQQTRQRRAHGDEALPVEEPPVEDDPRELVAFVANPSKPDVAGLEAVVRAAFADAALPDPLWFETTVEDPGVGQTRAALAQGADVVVAVGGDGTVRAVAEGMVGSGRTMGLVPVGTGNLLARNLDLPVGDARAALAVVIAGSDRPVDVGWVKVLRYAEDVGHAEGAEPVAAPDPARDAGTEHIFLVIAGLGFDAAMVADTDDDLKAKVGWVAYFVAGIRHLHGRRMRARIQLDDSPPVDARLRSLLIGNCGRLPGGLTLLPDAVIDDGILDIAAIDTRGGVVGWAQLFGEVVMQGLGVRNDLPAKIGRIDHARARRVRVRVEDGEQAQVDGDVLGLAVEIESRVDPGALVVRTA</sequence>
<dbReference type="InterPro" id="IPR050187">
    <property type="entry name" value="Lipid_Phosphate_FormReg"/>
</dbReference>
<keyword evidence="7" id="KW-0443">Lipid metabolism</keyword>
<dbReference type="Proteomes" id="UP000196228">
    <property type="component" value="Chromosome"/>
</dbReference>
<organism evidence="10 11">
    <name type="scientific">Cellulosimicrobium cellulans</name>
    <name type="common">Arthrobacter luteus</name>
    <dbReference type="NCBI Taxonomy" id="1710"/>
    <lineage>
        <taxon>Bacteria</taxon>
        <taxon>Bacillati</taxon>
        <taxon>Actinomycetota</taxon>
        <taxon>Actinomycetes</taxon>
        <taxon>Micrococcales</taxon>
        <taxon>Promicromonosporaceae</taxon>
        <taxon>Cellulosimicrobium</taxon>
    </lineage>
</organism>
<feature type="domain" description="DAGKc" evidence="9">
    <location>
        <begin position="101"/>
        <end position="182"/>
    </location>
</feature>
<keyword evidence="7" id="KW-0444">Lipid biosynthesis</keyword>
<dbReference type="InterPro" id="IPR016064">
    <property type="entry name" value="NAD/diacylglycerol_kinase_sf"/>
</dbReference>
<dbReference type="PROSITE" id="PS50146">
    <property type="entry name" value="DAGK"/>
    <property type="match status" value="1"/>
</dbReference>
<dbReference type="GO" id="GO:0005524">
    <property type="term" value="F:ATP binding"/>
    <property type="evidence" value="ECO:0007669"/>
    <property type="project" value="UniProtKB-KW"/>
</dbReference>
<comment type="similarity">
    <text evidence="2">Belongs to the diacylglycerol/lipid kinase family.</text>
</comment>
<dbReference type="SUPFAM" id="SSF111331">
    <property type="entry name" value="NAD kinase/diacylglycerol kinase-like"/>
    <property type="match status" value="1"/>
</dbReference>
<protein>
    <submittedName>
        <fullName evidence="10">Diacylglycerol kinase</fullName>
    </submittedName>
</protein>
<evidence type="ECO:0000313" key="11">
    <source>
        <dbReference type="Proteomes" id="UP000196228"/>
    </source>
</evidence>
<evidence type="ECO:0000256" key="1">
    <source>
        <dbReference type="ARBA" id="ARBA00001946"/>
    </source>
</evidence>
<dbReference type="Gene3D" id="2.60.200.40">
    <property type="match status" value="1"/>
</dbReference>
<dbReference type="PANTHER" id="PTHR12358">
    <property type="entry name" value="SPHINGOSINE KINASE"/>
    <property type="match status" value="1"/>
</dbReference>
<keyword evidence="3" id="KW-0808">Transferase</keyword>
<proteinExistence type="inferred from homology"/>
<keyword evidence="8" id="KW-1208">Phospholipid metabolism</keyword>
<evidence type="ECO:0000256" key="4">
    <source>
        <dbReference type="ARBA" id="ARBA00022741"/>
    </source>
</evidence>
<dbReference type="Pfam" id="PF19279">
    <property type="entry name" value="YegS_C"/>
    <property type="match status" value="1"/>
</dbReference>
<accession>A0A1Y0HV13</accession>
<keyword evidence="6" id="KW-0067">ATP-binding</keyword>
<dbReference type="GO" id="GO:0008654">
    <property type="term" value="P:phospholipid biosynthetic process"/>
    <property type="evidence" value="ECO:0007669"/>
    <property type="project" value="UniProtKB-KW"/>
</dbReference>
<evidence type="ECO:0000313" key="10">
    <source>
        <dbReference type="EMBL" id="ARU51840.1"/>
    </source>
</evidence>
<reference evidence="10 11" key="1">
    <citation type="submission" date="2017-05" db="EMBL/GenBank/DDBJ databases">
        <authorList>
            <person name="Song R."/>
            <person name="Chenine A.L."/>
            <person name="Ruprecht R.M."/>
        </authorList>
    </citation>
    <scope>NUCLEOTIDE SEQUENCE [LARGE SCALE GENOMIC DNA]</scope>
    <source>
        <strain evidence="10 11">PSBB019</strain>
    </source>
</reference>
<dbReference type="InterPro" id="IPR017438">
    <property type="entry name" value="ATP-NAD_kinase_N"/>
</dbReference>
<dbReference type="GO" id="GO:0005886">
    <property type="term" value="C:plasma membrane"/>
    <property type="evidence" value="ECO:0007669"/>
    <property type="project" value="TreeGrafter"/>
</dbReference>
<evidence type="ECO:0000256" key="5">
    <source>
        <dbReference type="ARBA" id="ARBA00022777"/>
    </source>
</evidence>
<evidence type="ECO:0000256" key="7">
    <source>
        <dbReference type="ARBA" id="ARBA00023209"/>
    </source>
</evidence>
<name>A0A1Y0HV13_CELCE</name>
<dbReference type="RefSeq" id="WP_087470863.1">
    <property type="nucleotide sequence ID" value="NZ_CP021383.1"/>
</dbReference>
<dbReference type="InterPro" id="IPR045540">
    <property type="entry name" value="YegS/DAGK_C"/>
</dbReference>
<evidence type="ECO:0000259" key="9">
    <source>
        <dbReference type="PROSITE" id="PS50146"/>
    </source>
</evidence>
<keyword evidence="5 10" id="KW-0418">Kinase</keyword>
<dbReference type="GO" id="GO:0004143">
    <property type="term" value="F:ATP-dependent diacylglycerol kinase activity"/>
    <property type="evidence" value="ECO:0007669"/>
    <property type="project" value="TreeGrafter"/>
</dbReference>
<dbReference type="KEGG" id="cceu:CBR64_10420"/>
<dbReference type="Pfam" id="PF00781">
    <property type="entry name" value="DAGK_cat"/>
    <property type="match status" value="1"/>
</dbReference>
<dbReference type="PANTHER" id="PTHR12358:SF106">
    <property type="entry name" value="LIPID KINASE YEGS"/>
    <property type="match status" value="1"/>
</dbReference>